<dbReference type="EMBL" id="CP155571">
    <property type="protein sequence ID" value="XFO73475.1"/>
    <property type="molecule type" value="Genomic_DNA"/>
</dbReference>
<name>A0ABZ3J5E2_SPOA4</name>
<gene>
    <name evidence="1" type="ORF">SPACI_035740</name>
</gene>
<keyword evidence="2" id="KW-1185">Reference proteome</keyword>
<proteinExistence type="predicted"/>
<sequence length="78" mass="9213">MPLNPKFENLLKTDFESLYSLGVEKFREYYSKSWDDFKEIPDEVGSVVTTLRFMMNPPVATLLTSRIQVESLLHLNRW</sequence>
<dbReference type="RefSeq" id="WP_093796286.1">
    <property type="nucleotide sequence ID" value="NZ_CP155571.1"/>
</dbReference>
<accession>A0ABZ3J5E2</accession>
<reference evidence="1" key="1">
    <citation type="submission" date="2024-05" db="EMBL/GenBank/DDBJ databases">
        <title>Isolation and characterization of Sporomusa carbonis sp. nov., a carboxydotrophic hydrogenogen in the genus of Sporomusa isolated from a charcoal burning pile.</title>
        <authorList>
            <person name="Boeer T."/>
            <person name="Rosenbaum F."/>
            <person name="Eysell L."/>
            <person name="Mueller V."/>
            <person name="Daniel R."/>
            <person name="Poehlein A."/>
        </authorList>
    </citation>
    <scope>NUCLEOTIDE SEQUENCE [LARGE SCALE GENOMIC DNA]</scope>
    <source>
        <strain evidence="1">DSM 3132</strain>
    </source>
</reference>
<dbReference type="Proteomes" id="UP000216052">
    <property type="component" value="Chromosome"/>
</dbReference>
<organism evidence="1 2">
    <name type="scientific">Sporomusa acidovorans (strain ATCC 49682 / DSM 3132 / Mol)</name>
    <dbReference type="NCBI Taxonomy" id="1123286"/>
    <lineage>
        <taxon>Bacteria</taxon>
        <taxon>Bacillati</taxon>
        <taxon>Bacillota</taxon>
        <taxon>Negativicutes</taxon>
        <taxon>Selenomonadales</taxon>
        <taxon>Sporomusaceae</taxon>
        <taxon>Sporomusa</taxon>
    </lineage>
</organism>
<evidence type="ECO:0000313" key="1">
    <source>
        <dbReference type="EMBL" id="XFO73475.1"/>
    </source>
</evidence>
<protein>
    <submittedName>
        <fullName evidence="1">Uncharacterized protein</fullName>
    </submittedName>
</protein>
<evidence type="ECO:0000313" key="2">
    <source>
        <dbReference type="Proteomes" id="UP000216052"/>
    </source>
</evidence>